<evidence type="ECO:0000313" key="1">
    <source>
        <dbReference type="EMBL" id="CAG8527779.1"/>
    </source>
</evidence>
<gene>
    <name evidence="1" type="ORF">GMARGA_LOCUS3474</name>
</gene>
<accession>A0ABM8W559</accession>
<proteinExistence type="predicted"/>
<organism evidence="1 2">
    <name type="scientific">Gigaspora margarita</name>
    <dbReference type="NCBI Taxonomy" id="4874"/>
    <lineage>
        <taxon>Eukaryota</taxon>
        <taxon>Fungi</taxon>
        <taxon>Fungi incertae sedis</taxon>
        <taxon>Mucoromycota</taxon>
        <taxon>Glomeromycotina</taxon>
        <taxon>Glomeromycetes</taxon>
        <taxon>Diversisporales</taxon>
        <taxon>Gigasporaceae</taxon>
        <taxon>Gigaspora</taxon>
    </lineage>
</organism>
<evidence type="ECO:0000313" key="2">
    <source>
        <dbReference type="Proteomes" id="UP000789901"/>
    </source>
</evidence>
<comment type="caution">
    <text evidence="1">The sequence shown here is derived from an EMBL/GenBank/DDBJ whole genome shotgun (WGS) entry which is preliminary data.</text>
</comment>
<dbReference type="EMBL" id="CAJVQB010001251">
    <property type="protein sequence ID" value="CAG8527779.1"/>
    <property type="molecule type" value="Genomic_DNA"/>
</dbReference>
<sequence length="196" mass="23253">MSDRIGKNPFTRQSWQERVLQIIQIKNIELEIQFEDKVMITSQLEEGPAQNPDAICLRCEKKAENDRYWIICEANMITLDEIIRQAVDRCLLVIERKKTRQIGDKQVQEYIEKYKTIYMLSKSKLKIGIITKKLHNSLGVINNQRHNIELHHNIISKLYTQIWILSHQKGKQYYRSWVIDFIKNNTKAIQLDSVVQ</sequence>
<reference evidence="1 2" key="1">
    <citation type="submission" date="2021-06" db="EMBL/GenBank/DDBJ databases">
        <authorList>
            <person name="Kallberg Y."/>
            <person name="Tangrot J."/>
            <person name="Rosling A."/>
        </authorList>
    </citation>
    <scope>NUCLEOTIDE SEQUENCE [LARGE SCALE GENOMIC DNA]</scope>
    <source>
        <strain evidence="1 2">120-4 pot B 10/14</strain>
    </source>
</reference>
<protein>
    <submittedName>
        <fullName evidence="1">28794_t:CDS:1</fullName>
    </submittedName>
</protein>
<dbReference type="Proteomes" id="UP000789901">
    <property type="component" value="Unassembled WGS sequence"/>
</dbReference>
<name>A0ABM8W559_GIGMA</name>
<keyword evidence="2" id="KW-1185">Reference proteome</keyword>